<protein>
    <submittedName>
        <fullName evidence="1">Uncharacterized protein</fullName>
    </submittedName>
</protein>
<name>A0A5S9IQ61_UABAM</name>
<proteinExistence type="predicted"/>
<dbReference type="EMBL" id="AP019860">
    <property type="protein sequence ID" value="BBM85641.1"/>
    <property type="molecule type" value="Genomic_DNA"/>
</dbReference>
<dbReference type="Proteomes" id="UP000326354">
    <property type="component" value="Chromosome"/>
</dbReference>
<organism evidence="1 2">
    <name type="scientific">Uabimicrobium amorphum</name>
    <dbReference type="NCBI Taxonomy" id="2596890"/>
    <lineage>
        <taxon>Bacteria</taxon>
        <taxon>Pseudomonadati</taxon>
        <taxon>Planctomycetota</taxon>
        <taxon>Candidatus Uabimicrobiia</taxon>
        <taxon>Candidatus Uabimicrobiales</taxon>
        <taxon>Candidatus Uabimicrobiaceae</taxon>
        <taxon>Candidatus Uabimicrobium</taxon>
    </lineage>
</organism>
<keyword evidence="2" id="KW-1185">Reference proteome</keyword>
<sequence>MIIVPIIIVIFGLVLTHKNAIVMEERVLAPEGWSIEKVAFQYAPVLFQAVNEEKPRWDYICRVDFDGDWDALNNSNNIQAKNAMFDIALYYSVIESKTHFYITYSIFHALDWGFSGGAVRKWYENDMKNLQVVVKKNHSDSMDGEIVLLTLQDGEDIRVYNIQGYSFRRTKQSFADGQVDFLNDAGEKDKAGTHAAIFVEKGRHNLQAITVSDIRLMKSGDGYVVRDGVTYLPSMNKKGEIPGNKIKLRYALFDTSKLLWERNAENPDELYSFFDPERFHYADEYVHVSSIPMYFNGKQLDGYEANTLNPNVLPFLFGKGSKKLPKGMLFFNPIQAYNTLYDLPGCSLVYRYHPFAKIE</sequence>
<evidence type="ECO:0000313" key="1">
    <source>
        <dbReference type="EMBL" id="BBM85641.1"/>
    </source>
</evidence>
<dbReference type="KEGG" id="uam:UABAM_04015"/>
<accession>A0A5S9IQ61</accession>
<reference evidence="1 2" key="1">
    <citation type="submission" date="2019-08" db="EMBL/GenBank/DDBJ databases">
        <title>Complete genome sequence of Candidatus Uab amorphum.</title>
        <authorList>
            <person name="Shiratori T."/>
            <person name="Suzuki S."/>
            <person name="Kakizawa Y."/>
            <person name="Ishida K."/>
        </authorList>
    </citation>
    <scope>NUCLEOTIDE SEQUENCE [LARGE SCALE GENOMIC DNA]</scope>
    <source>
        <strain evidence="1 2">SRT547</strain>
    </source>
</reference>
<evidence type="ECO:0000313" key="2">
    <source>
        <dbReference type="Proteomes" id="UP000326354"/>
    </source>
</evidence>
<dbReference type="AlphaFoldDB" id="A0A5S9IQ61"/>
<gene>
    <name evidence="1" type="ORF">UABAM_04015</name>
</gene>